<feature type="region of interest" description="Disordered" evidence="1">
    <location>
        <begin position="45"/>
        <end position="88"/>
    </location>
</feature>
<evidence type="ECO:0000313" key="2">
    <source>
        <dbReference type="EMBL" id="AQK82212.1"/>
    </source>
</evidence>
<dbReference type="EMBL" id="CM000782">
    <property type="protein sequence ID" value="AQK82212.1"/>
    <property type="molecule type" value="Genomic_DNA"/>
</dbReference>
<feature type="compositionally biased region" description="Gly residues" evidence="1">
    <location>
        <begin position="225"/>
        <end position="234"/>
    </location>
</feature>
<feature type="compositionally biased region" description="Low complexity" evidence="1">
    <location>
        <begin position="354"/>
        <end position="372"/>
    </location>
</feature>
<gene>
    <name evidence="2" type="ORF">ZEAMMB73_Zm00001d036827</name>
</gene>
<feature type="compositionally biased region" description="Low complexity" evidence="1">
    <location>
        <begin position="193"/>
        <end position="207"/>
    </location>
</feature>
<evidence type="ECO:0000256" key="1">
    <source>
        <dbReference type="SAM" id="MobiDB-lite"/>
    </source>
</evidence>
<dbReference type="AlphaFoldDB" id="A0A1D6LRY7"/>
<proteinExistence type="predicted"/>
<feature type="compositionally biased region" description="Low complexity" evidence="1">
    <location>
        <begin position="337"/>
        <end position="346"/>
    </location>
</feature>
<protein>
    <submittedName>
        <fullName evidence="2">Microtubule-associated protein MAP65-1a</fullName>
    </submittedName>
</protein>
<feature type="region of interest" description="Disordered" evidence="1">
    <location>
        <begin position="186"/>
        <end position="250"/>
    </location>
</feature>
<accession>A0A1D6LRY7</accession>
<name>A0A1D6LRY7_MAIZE</name>
<feature type="compositionally biased region" description="Basic residues" evidence="1">
    <location>
        <begin position="62"/>
        <end position="75"/>
    </location>
</feature>
<sequence>MPVVHQHGPCSPLADNRNGKAPSHAEILAADQRRAEYIHRRVAETTGRARRRKQGAPVVRGRAGHGKLRGARPPRHAGGAVHGGVRHRQRHDVGAVPAVRGLLLPAEGASLRPHQVRHLRQHLLLLVLLLRPLRQRLLRRPLPVRHPVRRRLLHHRLLRPRHPHPGLRHHQEFPVRVRREEPWAVREGGGAAGPRPRQDVAAGAGVRQVRRRVRVLPPGDVGRDGVPGPGAGRAGGERAPDADAGGQGPDVLLRGDDGHQGGRARAAHPGLRLLHRRHAGGLRHGDHAAPAVGVRAAAVGVLQGDAGPGVQRGPGVLDPRHLLRPDGAQGGEHRAARGVAGVPGRRVPGRGRVGDPVRGGRVAGVPGVRAQR</sequence>
<feature type="region of interest" description="Disordered" evidence="1">
    <location>
        <begin position="325"/>
        <end position="372"/>
    </location>
</feature>
<feature type="compositionally biased region" description="Low complexity" evidence="1">
    <location>
        <begin position="215"/>
        <end position="224"/>
    </location>
</feature>
<reference evidence="2" key="1">
    <citation type="submission" date="2015-12" db="EMBL/GenBank/DDBJ databases">
        <title>Update maize B73 reference genome by single molecule sequencing technologies.</title>
        <authorList>
            <consortium name="Maize Genome Sequencing Project"/>
            <person name="Ware D."/>
        </authorList>
    </citation>
    <scope>NUCLEOTIDE SEQUENCE</scope>
    <source>
        <tissue evidence="2">Seedling</tissue>
    </source>
</reference>
<feature type="region of interest" description="Disordered" evidence="1">
    <location>
        <begin position="1"/>
        <end position="21"/>
    </location>
</feature>
<organism evidence="2">
    <name type="scientific">Zea mays</name>
    <name type="common">Maize</name>
    <dbReference type="NCBI Taxonomy" id="4577"/>
    <lineage>
        <taxon>Eukaryota</taxon>
        <taxon>Viridiplantae</taxon>
        <taxon>Streptophyta</taxon>
        <taxon>Embryophyta</taxon>
        <taxon>Tracheophyta</taxon>
        <taxon>Spermatophyta</taxon>
        <taxon>Magnoliopsida</taxon>
        <taxon>Liliopsida</taxon>
        <taxon>Poales</taxon>
        <taxon>Poaceae</taxon>
        <taxon>PACMAD clade</taxon>
        <taxon>Panicoideae</taxon>
        <taxon>Andropogonodae</taxon>
        <taxon>Andropogoneae</taxon>
        <taxon>Tripsacinae</taxon>
        <taxon>Zea</taxon>
    </lineage>
</organism>